<dbReference type="EMBL" id="KV895046">
    <property type="protein sequence ID" value="OON17670.1"/>
    <property type="molecule type" value="Genomic_DNA"/>
</dbReference>
<protein>
    <submittedName>
        <fullName evidence="1">Uncharacterized protein</fullName>
    </submittedName>
</protein>
<reference evidence="1 2" key="1">
    <citation type="submission" date="2015-03" db="EMBL/GenBank/DDBJ databases">
        <title>Draft genome of the nematode, Opisthorchis viverrini.</title>
        <authorList>
            <person name="Mitreva M."/>
        </authorList>
    </citation>
    <scope>NUCLEOTIDE SEQUENCE [LARGE SCALE GENOMIC DNA]</scope>
    <source>
        <strain evidence="1">Khon Kaen</strain>
    </source>
</reference>
<gene>
    <name evidence="1" type="ORF">X801_06491</name>
</gene>
<evidence type="ECO:0000313" key="1">
    <source>
        <dbReference type="EMBL" id="OON17670.1"/>
    </source>
</evidence>
<sequence length="110" mass="12590">MASLHLEDGSEQLSTADLTRRLSCSQALEFQHAVPNSVRRQTRAWQNANETFDKMDGRSSLSSRALQRTATNQYYYRSSVTTLIEYDQPGSHKSEGMREKAVLKLYCLRD</sequence>
<dbReference type="Proteomes" id="UP000243686">
    <property type="component" value="Unassembled WGS sequence"/>
</dbReference>
<dbReference type="AlphaFoldDB" id="A0A1S8WT96"/>
<evidence type="ECO:0000313" key="2">
    <source>
        <dbReference type="Proteomes" id="UP000243686"/>
    </source>
</evidence>
<organism evidence="1 2">
    <name type="scientific">Opisthorchis viverrini</name>
    <name type="common">Southeast Asian liver fluke</name>
    <dbReference type="NCBI Taxonomy" id="6198"/>
    <lineage>
        <taxon>Eukaryota</taxon>
        <taxon>Metazoa</taxon>
        <taxon>Spiralia</taxon>
        <taxon>Lophotrochozoa</taxon>
        <taxon>Platyhelminthes</taxon>
        <taxon>Trematoda</taxon>
        <taxon>Digenea</taxon>
        <taxon>Opisthorchiida</taxon>
        <taxon>Opisthorchiata</taxon>
        <taxon>Opisthorchiidae</taxon>
        <taxon>Opisthorchis</taxon>
    </lineage>
</organism>
<accession>A0A1S8WT96</accession>
<proteinExistence type="predicted"/>
<name>A0A1S8WT96_OPIVI</name>
<keyword evidence="2" id="KW-1185">Reference proteome</keyword>